<keyword evidence="7" id="KW-0862">Zinc</keyword>
<dbReference type="PROSITE" id="PS01359">
    <property type="entry name" value="ZF_PHD_1"/>
    <property type="match status" value="1"/>
</dbReference>
<feature type="region of interest" description="Disordered" evidence="16">
    <location>
        <begin position="171"/>
        <end position="199"/>
    </location>
</feature>
<dbReference type="PANTHER" id="PTHR13808:SF1">
    <property type="entry name" value="HISTONE ACETYLTRANSFERASE"/>
    <property type="match status" value="1"/>
</dbReference>
<feature type="region of interest" description="Disordered" evidence="16">
    <location>
        <begin position="1050"/>
        <end position="1079"/>
    </location>
</feature>
<dbReference type="GO" id="GO:0045944">
    <property type="term" value="P:positive regulation of transcription by RNA polymerase II"/>
    <property type="evidence" value="ECO:0007669"/>
    <property type="project" value="TreeGrafter"/>
</dbReference>
<dbReference type="SMART" id="SM00291">
    <property type="entry name" value="ZnF_ZZ"/>
    <property type="match status" value="1"/>
</dbReference>
<dbReference type="GO" id="GO:0005634">
    <property type="term" value="C:nucleus"/>
    <property type="evidence" value="ECO:0007669"/>
    <property type="project" value="UniProtKB-SubCell"/>
</dbReference>
<feature type="domain" description="CBP/p300-type HAT" evidence="19">
    <location>
        <begin position="786"/>
        <end position="1255"/>
    </location>
</feature>
<dbReference type="PROSITE" id="PS51727">
    <property type="entry name" value="CBP_P300_HAT"/>
    <property type="match status" value="1"/>
</dbReference>
<feature type="compositionally biased region" description="Polar residues" evidence="16">
    <location>
        <begin position="108"/>
        <end position="123"/>
    </location>
</feature>
<dbReference type="EMBL" id="GBEZ01027802">
    <property type="protein sequence ID" value="JAC59551.1"/>
    <property type="molecule type" value="Transcribed_RNA"/>
</dbReference>
<feature type="compositionally biased region" description="Polar residues" evidence="16">
    <location>
        <begin position="171"/>
        <end position="185"/>
    </location>
</feature>
<dbReference type="SUPFAM" id="SSF57933">
    <property type="entry name" value="TAZ domain"/>
    <property type="match status" value="2"/>
</dbReference>
<dbReference type="InterPro" id="IPR011011">
    <property type="entry name" value="Znf_FYVE_PHD"/>
</dbReference>
<keyword evidence="4" id="KW-0808">Transferase</keyword>
<dbReference type="PROSITE" id="PS01357">
    <property type="entry name" value="ZF_ZZ_1"/>
    <property type="match status" value="1"/>
</dbReference>
<evidence type="ECO:0000259" key="17">
    <source>
        <dbReference type="PROSITE" id="PS50134"/>
    </source>
</evidence>
<dbReference type="PROSITE" id="PS50135">
    <property type="entry name" value="ZF_ZZ_2"/>
    <property type="match status" value="1"/>
</dbReference>
<dbReference type="InterPro" id="IPR000433">
    <property type="entry name" value="Znf_ZZ"/>
</dbReference>
<evidence type="ECO:0000256" key="9">
    <source>
        <dbReference type="ARBA" id="ARBA00023015"/>
    </source>
</evidence>
<dbReference type="SUPFAM" id="SSF57850">
    <property type="entry name" value="RING/U-box"/>
    <property type="match status" value="1"/>
</dbReference>
<evidence type="ECO:0000313" key="20">
    <source>
        <dbReference type="EMBL" id="JAC59551.1"/>
    </source>
</evidence>
<evidence type="ECO:0000256" key="11">
    <source>
        <dbReference type="ARBA" id="ARBA00023163"/>
    </source>
</evidence>
<name>A0A061S2G0_9CHLO</name>
<comment type="function">
    <text evidence="1">Acetyltransferase enzyme. Acetylates histones, giving a specific tag for transcriptional activation.</text>
</comment>
<keyword evidence="5" id="KW-0479">Metal-binding</keyword>
<keyword evidence="12" id="KW-0539">Nucleus</keyword>
<evidence type="ECO:0000259" key="18">
    <source>
        <dbReference type="PROSITE" id="PS50135"/>
    </source>
</evidence>
<keyword evidence="13" id="KW-0012">Acyltransferase</keyword>
<organism evidence="21">
    <name type="scientific">Tetraselmis sp. GSL018</name>
    <dbReference type="NCBI Taxonomy" id="582737"/>
    <lineage>
        <taxon>Eukaryota</taxon>
        <taxon>Viridiplantae</taxon>
        <taxon>Chlorophyta</taxon>
        <taxon>core chlorophytes</taxon>
        <taxon>Chlorodendrophyceae</taxon>
        <taxon>Chlorodendrales</taxon>
        <taxon>Chlorodendraceae</taxon>
        <taxon>Tetraselmis</taxon>
    </lineage>
</organism>
<feature type="domain" description="ZZ-type" evidence="18">
    <location>
        <begin position="1257"/>
        <end position="1312"/>
    </location>
</feature>
<evidence type="ECO:0000256" key="13">
    <source>
        <dbReference type="ARBA" id="ARBA00023315"/>
    </source>
</evidence>
<dbReference type="GO" id="GO:0031490">
    <property type="term" value="F:chromatin DNA binding"/>
    <property type="evidence" value="ECO:0007669"/>
    <property type="project" value="TreeGrafter"/>
</dbReference>
<dbReference type="InterPro" id="IPR013178">
    <property type="entry name" value="Histone_AcTrfase_Rtt109/CBP"/>
</dbReference>
<dbReference type="PROSITE" id="PS50134">
    <property type="entry name" value="ZF_TAZ"/>
    <property type="match status" value="2"/>
</dbReference>
<dbReference type="InterPro" id="IPR001965">
    <property type="entry name" value="Znf_PHD"/>
</dbReference>
<evidence type="ECO:0000256" key="1">
    <source>
        <dbReference type="ARBA" id="ARBA00002581"/>
    </source>
</evidence>
<evidence type="ECO:0000256" key="14">
    <source>
        <dbReference type="ARBA" id="ARBA00048017"/>
    </source>
</evidence>
<feature type="compositionally biased region" description="Polar residues" evidence="16">
    <location>
        <begin position="19"/>
        <end position="34"/>
    </location>
</feature>
<evidence type="ECO:0000256" key="6">
    <source>
        <dbReference type="ARBA" id="ARBA00022771"/>
    </source>
</evidence>
<feature type="domain" description="TAZ-type" evidence="17">
    <location>
        <begin position="198"/>
        <end position="282"/>
    </location>
</feature>
<feature type="domain" description="TAZ-type" evidence="17">
    <location>
        <begin position="1313"/>
        <end position="1400"/>
    </location>
</feature>
<reference evidence="21" key="1">
    <citation type="submission" date="2014-05" db="EMBL/GenBank/DDBJ databases">
        <title>The transcriptome of the halophilic microalga Tetraselmis sp. GSL018 isolated from the Great Salt Lake, Utah.</title>
        <authorList>
            <person name="Jinkerson R.E."/>
            <person name="D'Adamo S."/>
            <person name="Posewitz M.C."/>
        </authorList>
    </citation>
    <scope>NUCLEOTIDE SEQUENCE</scope>
    <source>
        <strain evidence="21">GSL018</strain>
    </source>
</reference>
<dbReference type="Pfam" id="PF08214">
    <property type="entry name" value="HAT_KAT11"/>
    <property type="match status" value="1"/>
</dbReference>
<dbReference type="EMBL" id="GBEZ01005739">
    <property type="protein sequence ID" value="JAC79601.1"/>
    <property type="molecule type" value="Transcribed_RNA"/>
</dbReference>
<dbReference type="CDD" id="cd02249">
    <property type="entry name" value="ZZ"/>
    <property type="match status" value="1"/>
</dbReference>
<dbReference type="GO" id="GO:0005667">
    <property type="term" value="C:transcription regulator complex"/>
    <property type="evidence" value="ECO:0007669"/>
    <property type="project" value="TreeGrafter"/>
</dbReference>
<feature type="region of interest" description="Disordered" evidence="16">
    <location>
        <begin position="1"/>
        <end position="132"/>
    </location>
</feature>
<keyword evidence="10" id="KW-0010">Activator</keyword>
<evidence type="ECO:0000256" key="3">
    <source>
        <dbReference type="ARBA" id="ARBA00013184"/>
    </source>
</evidence>
<dbReference type="SMART" id="SM00249">
    <property type="entry name" value="PHD"/>
    <property type="match status" value="1"/>
</dbReference>
<dbReference type="GO" id="GO:0004402">
    <property type="term" value="F:histone acetyltransferase activity"/>
    <property type="evidence" value="ECO:0007669"/>
    <property type="project" value="InterPro"/>
</dbReference>
<dbReference type="InterPro" id="IPR035898">
    <property type="entry name" value="TAZ_dom_sf"/>
</dbReference>
<dbReference type="EC" id="2.3.1.48" evidence="3"/>
<dbReference type="SMART" id="SM01250">
    <property type="entry name" value="KAT11"/>
    <property type="match status" value="1"/>
</dbReference>
<feature type="compositionally biased region" description="Low complexity" evidence="16">
    <location>
        <begin position="186"/>
        <end position="198"/>
    </location>
</feature>
<evidence type="ECO:0000256" key="2">
    <source>
        <dbReference type="ARBA" id="ARBA00004123"/>
    </source>
</evidence>
<dbReference type="Gene3D" id="3.30.40.10">
    <property type="entry name" value="Zinc/RING finger domain, C3HC4 (zinc finger)"/>
    <property type="match status" value="1"/>
</dbReference>
<evidence type="ECO:0000256" key="4">
    <source>
        <dbReference type="ARBA" id="ARBA00022679"/>
    </source>
</evidence>
<comment type="catalytic activity">
    <reaction evidence="14">
        <text>L-lysyl-[protein] + acetyl-CoA = N(6)-acetyl-L-lysyl-[protein] + CoA + H(+)</text>
        <dbReference type="Rhea" id="RHEA:45948"/>
        <dbReference type="Rhea" id="RHEA-COMP:9752"/>
        <dbReference type="Rhea" id="RHEA-COMP:10731"/>
        <dbReference type="ChEBI" id="CHEBI:15378"/>
        <dbReference type="ChEBI" id="CHEBI:29969"/>
        <dbReference type="ChEBI" id="CHEBI:57287"/>
        <dbReference type="ChEBI" id="CHEBI:57288"/>
        <dbReference type="ChEBI" id="CHEBI:61930"/>
        <dbReference type="EC" id="2.3.1.48"/>
    </reaction>
</comment>
<dbReference type="GO" id="GO:0000123">
    <property type="term" value="C:histone acetyltransferase complex"/>
    <property type="evidence" value="ECO:0007669"/>
    <property type="project" value="TreeGrafter"/>
</dbReference>
<dbReference type="PANTHER" id="PTHR13808">
    <property type="entry name" value="CBP/P300-RELATED"/>
    <property type="match status" value="1"/>
</dbReference>
<evidence type="ECO:0000256" key="5">
    <source>
        <dbReference type="ARBA" id="ARBA00022723"/>
    </source>
</evidence>
<dbReference type="InterPro" id="IPR043145">
    <property type="entry name" value="Znf_ZZ_sf"/>
</dbReference>
<dbReference type="Gene3D" id="1.20.1020.10">
    <property type="entry name" value="TAZ domain"/>
    <property type="match status" value="2"/>
</dbReference>
<dbReference type="EMBL" id="GBEZ01008568">
    <property type="protein sequence ID" value="JAC76981.1"/>
    <property type="molecule type" value="Transcribed_RNA"/>
</dbReference>
<keyword evidence="9" id="KW-0805">Transcription regulation</keyword>
<feature type="compositionally biased region" description="Low complexity" evidence="16">
    <location>
        <begin position="80"/>
        <end position="100"/>
    </location>
</feature>
<dbReference type="SMART" id="SM00551">
    <property type="entry name" value="ZnF_TAZ"/>
    <property type="match status" value="2"/>
</dbReference>
<evidence type="ECO:0000256" key="15">
    <source>
        <dbReference type="PROSITE-ProRule" id="PRU00228"/>
    </source>
</evidence>
<proteinExistence type="predicted"/>
<sequence length="1430" mass="159718">QGSSQTMGGQGHRMMAGNGLSQMQSGFGQDSMLMQQQQQQQQAGMPSAESPQSQMRTRGMHHGGGGGGNGNMVAISPSFSQQQASQQMMSASQQMMMNPGGPQGGSSINMASPSLSMGQQGPNQVAMMQRHLQQQQQQQQLQQQQLQQQQQQMGSQICQGGQNGVMPQQMQQNLAGQPSQSQAPDGQQGAQQERAQQRVNEMDAIRKQQRWLLFLRHCLVCTEPEGQCSMWQQKCSYGKGLLRHIESCTNANCTHPQCLNSRRILHHHKHCQKPQCRICGPVNDHQRKLLQQQQQQQQQMGIQLDMLQQQGGQQHQAQHQMGMQAGMPQQAAGSQQQLGRLPHQGQQYSQQQHMMAQQRQQQMLLQQQLRRSALKNSGMMETPGMMPTPGPSSIPTPGMQGGAMSMPTPGLGAACSPGGQQMGRGLVGVPGQQQQQQQMQLHGQAMLSQGMQFQINGQQQMMMGSSGGVNGMIPTPNSSAGMMVQASGVSGVMIPTPSAGGSLPSASQGPAGHGLMGPQHQGLNPGYQGQQPLKRPKVEGGFDMHTGAIKAEGQGETGPKLENPVPQSGTMVPVNQVAVMGRPAGAAKITSLLEIFDREQLSTYLNKLRQEAVVEGQKALKGRRADEKGTPVERGDLCIACQSDRKLLHEPPVIYCFRCDKRIKENLIYYHAHLRTLYNPVNPTGQSKDYYWCHGCYSEITKEKGEAVQVDDQQVPKTSIFKKRNEPLQEESWVACDYCNAWVHQICGLFNKLLDAGQSKYKCPECRMREWNSGMARAVPERPPGFLEAKDLQKTKLSQYIEEHLHTALQKEREERARVSGKSLEETPAVEGITVRVVNNIVKKCETKPHFYETFKELGYPQSFSYRQKVILMFQHLDGVDVCLFAMYTQEYGDDCPHPNRRVSYLSYLDSVKYLRPEGVTAANRNIALRTFVYHELLISYLNYLRQRGFHQMFIWACPPTPGDDYIFYAHPKTQKNPALAKLREWYFTMLRKSHEMAIVSRVSNLFDTYFEGGKDHKVERCSAMDLPYLEGDYWPGLAETEIRKLGEEQKTGMSGKKAGNKIGGSRSKTSKGKVMGSGQATTDEQLMAKLGEAVSGAACCKEDLMVVHLQHVCSFCREVISGGMRYHVESCGGNSERKFEGIKLEHNPSTLGCFQLCESCYNNECARTAAQGGPSSTRNRSLPGGISMHDLKPEFVNPLPQTIEEPDPDIESEIFNTRQQFLSLCQGNHYQFNTIRNTRHTSMMLLYHLHNPSAPAFAGTCNVCSAEINPGDSFRCTVCDDFDMCRECRQQGVHHDHPLRHESELQPNGKSLAERRRQMQQQIQQTVAIVVHASTCNNPSCTVQKCDTVKKIIAHMKEVHAKGLANHDCRQCRQLSRILKAHANMCKDDNCRVYMCKFLKDKLRQEAHRQEHHRAMAYRNMQAQQQSES</sequence>
<dbReference type="SUPFAM" id="SSF57903">
    <property type="entry name" value="FYVE/PHD zinc finger"/>
    <property type="match status" value="1"/>
</dbReference>
<dbReference type="Gene3D" id="3.30.60.90">
    <property type="match status" value="1"/>
</dbReference>
<evidence type="ECO:0000256" key="8">
    <source>
        <dbReference type="ARBA" id="ARBA00022853"/>
    </source>
</evidence>
<keyword evidence="11" id="KW-0804">Transcription</keyword>
<evidence type="ECO:0000313" key="22">
    <source>
        <dbReference type="EMBL" id="JAC79601.1"/>
    </source>
</evidence>
<accession>A0A061S2G0</accession>
<feature type="region of interest" description="Disordered" evidence="16">
    <location>
        <begin position="308"/>
        <end position="357"/>
    </location>
</feature>
<evidence type="ECO:0000313" key="21">
    <source>
        <dbReference type="EMBL" id="JAC76981.1"/>
    </source>
</evidence>
<evidence type="ECO:0000256" key="10">
    <source>
        <dbReference type="ARBA" id="ARBA00023159"/>
    </source>
</evidence>
<comment type="subcellular location">
    <subcellularLocation>
        <location evidence="2">Nucleus</location>
    </subcellularLocation>
</comment>
<feature type="non-terminal residue" evidence="21">
    <location>
        <position position="1"/>
    </location>
</feature>
<dbReference type="GO" id="GO:0003713">
    <property type="term" value="F:transcription coactivator activity"/>
    <property type="evidence" value="ECO:0007669"/>
    <property type="project" value="TreeGrafter"/>
</dbReference>
<evidence type="ECO:0000256" key="12">
    <source>
        <dbReference type="ARBA" id="ARBA00023242"/>
    </source>
</evidence>
<dbReference type="Pfam" id="PF02135">
    <property type="entry name" value="zf-TAZ"/>
    <property type="match status" value="2"/>
</dbReference>
<dbReference type="InterPro" id="IPR013083">
    <property type="entry name" value="Znf_RING/FYVE/PHD"/>
</dbReference>
<evidence type="ECO:0000256" key="16">
    <source>
        <dbReference type="SAM" id="MobiDB-lite"/>
    </source>
</evidence>
<dbReference type="InterPro" id="IPR000197">
    <property type="entry name" value="Znf_TAZ"/>
</dbReference>
<dbReference type="InterPro" id="IPR019786">
    <property type="entry name" value="Zinc_finger_PHD-type_CS"/>
</dbReference>
<gene>
    <name evidence="21" type="primary">CREBBP</name>
    <name evidence="22" type="ORF">TSPGSL018_12311</name>
    <name evidence="21" type="ORF">TSPGSL018_18775</name>
    <name evidence="20" type="ORF">TSPGSL018_31149</name>
</gene>
<keyword evidence="8" id="KW-0156">Chromatin regulator</keyword>
<dbReference type="Pfam" id="PF00569">
    <property type="entry name" value="ZZ"/>
    <property type="match status" value="1"/>
</dbReference>
<protein>
    <recommendedName>
        <fullName evidence="3">histone acetyltransferase</fullName>
        <ecNumber evidence="3">2.3.1.48</ecNumber>
    </recommendedName>
</protein>
<dbReference type="InterPro" id="IPR031162">
    <property type="entry name" value="CBP_P300_HAT"/>
</dbReference>
<dbReference type="GO" id="GO:0008270">
    <property type="term" value="F:zinc ion binding"/>
    <property type="evidence" value="ECO:0007669"/>
    <property type="project" value="UniProtKB-KW"/>
</dbReference>
<evidence type="ECO:0000256" key="7">
    <source>
        <dbReference type="ARBA" id="ARBA00022833"/>
    </source>
</evidence>
<keyword evidence="6 15" id="KW-0863">Zinc-finger</keyword>
<evidence type="ECO:0000259" key="19">
    <source>
        <dbReference type="PROSITE" id="PS51727"/>
    </source>
</evidence>